<dbReference type="SUPFAM" id="SSF55347">
    <property type="entry name" value="Glyceraldehyde-3-phosphate dehydrogenase-like, C-terminal domain"/>
    <property type="match status" value="1"/>
</dbReference>
<dbReference type="SUPFAM" id="SSF51735">
    <property type="entry name" value="NAD(P)-binding Rossmann-fold domains"/>
    <property type="match status" value="1"/>
</dbReference>
<dbReference type="Pfam" id="PF22725">
    <property type="entry name" value="GFO_IDH_MocA_C3"/>
    <property type="match status" value="1"/>
</dbReference>
<comment type="caution">
    <text evidence="4">The sequence shown here is derived from an EMBL/GenBank/DDBJ whole genome shotgun (WGS) entry which is preliminary data.</text>
</comment>
<keyword evidence="1" id="KW-0560">Oxidoreductase</keyword>
<evidence type="ECO:0000259" key="3">
    <source>
        <dbReference type="Pfam" id="PF22725"/>
    </source>
</evidence>
<sequence length="359" mass="38625">MPEISSEPVSLRKVTGPVRFAVIGCGRITGAHFAAIAARPDDARVVATVDTDIALARSAAEPFGATALPTLEDALALDSVDAVLIATPNRLHAQQSMAALRAGKHVLVEKPAAETGEEALELAREAQARGLVFAVGHTFRHNAAVRHIVDNWASFGQLRSLEVSSCVFWDGPQAPWWAERSAEEGLILSLFAPHALDFVQLIMGDADPVRVHAEAARHQSGWRGEDEAMVLLAYPGRRLASVHISYNQPAVLDRKVLHFDKGVLEIEHGEILSWNGEVLVTPPEGVLIDPRKMGGRRLGHYFEDQIVEFARALNGQAHRMPTGHDAARLIALIDRVKASARANSAADAIDPPLGGEAAS</sequence>
<dbReference type="RefSeq" id="WP_197163497.1">
    <property type="nucleotide sequence ID" value="NZ_JADZGI010000001.1"/>
</dbReference>
<evidence type="ECO:0000259" key="2">
    <source>
        <dbReference type="Pfam" id="PF01408"/>
    </source>
</evidence>
<dbReference type="GO" id="GO:0000166">
    <property type="term" value="F:nucleotide binding"/>
    <property type="evidence" value="ECO:0007669"/>
    <property type="project" value="InterPro"/>
</dbReference>
<dbReference type="GO" id="GO:0016491">
    <property type="term" value="F:oxidoreductase activity"/>
    <property type="evidence" value="ECO:0007669"/>
    <property type="project" value="UniProtKB-KW"/>
</dbReference>
<dbReference type="Gene3D" id="3.30.360.10">
    <property type="entry name" value="Dihydrodipicolinate Reductase, domain 2"/>
    <property type="match status" value="1"/>
</dbReference>
<evidence type="ECO:0000256" key="1">
    <source>
        <dbReference type="ARBA" id="ARBA00023002"/>
    </source>
</evidence>
<dbReference type="InterPro" id="IPR055170">
    <property type="entry name" value="GFO_IDH_MocA-like_dom"/>
</dbReference>
<evidence type="ECO:0000313" key="4">
    <source>
        <dbReference type="EMBL" id="MBH0113336.1"/>
    </source>
</evidence>
<dbReference type="Gene3D" id="3.40.50.720">
    <property type="entry name" value="NAD(P)-binding Rossmann-like Domain"/>
    <property type="match status" value="1"/>
</dbReference>
<proteinExistence type="predicted"/>
<reference evidence="4" key="1">
    <citation type="submission" date="2020-11" db="EMBL/GenBank/DDBJ databases">
        <title>Novosphingobium aureum sp. nov., a marine bacterium isolated from sediment of a salt flat.</title>
        <authorList>
            <person name="Yoo Y."/>
            <person name="Kim J.-J."/>
        </authorList>
    </citation>
    <scope>NUCLEOTIDE SEQUENCE</scope>
    <source>
        <strain evidence="4">YJ-S2-02</strain>
    </source>
</reference>
<dbReference type="EMBL" id="JADZGI010000001">
    <property type="protein sequence ID" value="MBH0113336.1"/>
    <property type="molecule type" value="Genomic_DNA"/>
</dbReference>
<dbReference type="InterPro" id="IPR000683">
    <property type="entry name" value="Gfo/Idh/MocA-like_OxRdtase_N"/>
</dbReference>
<dbReference type="InterPro" id="IPR050463">
    <property type="entry name" value="Gfo/Idh/MocA_oxidrdct_glycsds"/>
</dbReference>
<name>A0A931MLR2_9SPHN</name>
<dbReference type="Proteomes" id="UP000617634">
    <property type="component" value="Unassembled WGS sequence"/>
</dbReference>
<dbReference type="PANTHER" id="PTHR43818">
    <property type="entry name" value="BCDNA.GH03377"/>
    <property type="match status" value="1"/>
</dbReference>
<gene>
    <name evidence="4" type="ORF">I5E68_10295</name>
</gene>
<dbReference type="Pfam" id="PF01408">
    <property type="entry name" value="GFO_IDH_MocA"/>
    <property type="match status" value="1"/>
</dbReference>
<accession>A0A931MLR2</accession>
<dbReference type="InterPro" id="IPR036291">
    <property type="entry name" value="NAD(P)-bd_dom_sf"/>
</dbReference>
<dbReference type="PANTHER" id="PTHR43818:SF11">
    <property type="entry name" value="BCDNA.GH03377"/>
    <property type="match status" value="1"/>
</dbReference>
<dbReference type="AlphaFoldDB" id="A0A931MLR2"/>
<feature type="domain" description="GFO/IDH/MocA-like oxidoreductase" evidence="3">
    <location>
        <begin position="154"/>
        <end position="264"/>
    </location>
</feature>
<evidence type="ECO:0000313" key="5">
    <source>
        <dbReference type="Proteomes" id="UP000617634"/>
    </source>
</evidence>
<feature type="domain" description="Gfo/Idh/MocA-like oxidoreductase N-terminal" evidence="2">
    <location>
        <begin position="18"/>
        <end position="137"/>
    </location>
</feature>
<keyword evidence="5" id="KW-1185">Reference proteome</keyword>
<organism evidence="4 5">
    <name type="scientific">Novosphingobium aureum</name>
    <dbReference type="NCBI Taxonomy" id="2792964"/>
    <lineage>
        <taxon>Bacteria</taxon>
        <taxon>Pseudomonadati</taxon>
        <taxon>Pseudomonadota</taxon>
        <taxon>Alphaproteobacteria</taxon>
        <taxon>Sphingomonadales</taxon>
        <taxon>Sphingomonadaceae</taxon>
        <taxon>Novosphingobium</taxon>
    </lineage>
</organism>
<protein>
    <submittedName>
        <fullName evidence="4">Gfo/Idh/MocA family oxidoreductase</fullName>
    </submittedName>
</protein>